<dbReference type="KEGG" id="hdi:HDIA_4706"/>
<dbReference type="GO" id="GO:0009082">
    <property type="term" value="P:branched-chain amino acid biosynthetic process"/>
    <property type="evidence" value="ECO:0007669"/>
    <property type="project" value="UniProtKB-KW"/>
</dbReference>
<evidence type="ECO:0000256" key="5">
    <source>
        <dbReference type="ARBA" id="ARBA00005072"/>
    </source>
</evidence>
<dbReference type="SUPFAM" id="SSF56752">
    <property type="entry name" value="D-aminoacid aminotransferase-like PLP-dependent enzymes"/>
    <property type="match status" value="1"/>
</dbReference>
<evidence type="ECO:0000256" key="7">
    <source>
        <dbReference type="ARBA" id="ARBA00013053"/>
    </source>
</evidence>
<comment type="pathway">
    <text evidence="5">Amino-acid biosynthesis; L-leucine biosynthesis; L-leucine from 3-methyl-2-oxobutanoate: step 4/4.</text>
</comment>
<name>A0A2C9DD69_9HYPH</name>
<dbReference type="GO" id="GO:0052654">
    <property type="term" value="F:L-leucine-2-oxoglutarate transaminase activity"/>
    <property type="evidence" value="ECO:0007669"/>
    <property type="project" value="RHEA"/>
</dbReference>
<dbReference type="GO" id="GO:0005829">
    <property type="term" value="C:cytosol"/>
    <property type="evidence" value="ECO:0007669"/>
    <property type="project" value="TreeGrafter"/>
</dbReference>
<dbReference type="NCBIfam" id="NF005209">
    <property type="entry name" value="PRK06680.1"/>
    <property type="match status" value="1"/>
</dbReference>
<comment type="catalytic activity">
    <reaction evidence="13">
        <text>L-leucine + 2-oxoglutarate = 4-methyl-2-oxopentanoate + L-glutamate</text>
        <dbReference type="Rhea" id="RHEA:18321"/>
        <dbReference type="ChEBI" id="CHEBI:16810"/>
        <dbReference type="ChEBI" id="CHEBI:17865"/>
        <dbReference type="ChEBI" id="CHEBI:29985"/>
        <dbReference type="ChEBI" id="CHEBI:57427"/>
        <dbReference type="EC" id="2.6.1.42"/>
    </reaction>
</comment>
<protein>
    <recommendedName>
        <fullName evidence="8">Probable branched-chain-amino-acid aminotransferase</fullName>
        <ecNumber evidence="7">2.6.1.42</ecNumber>
    </recommendedName>
</protein>
<sequence>MSRTVYVNGAYCPEEDARVSIFDRGFLFADAVYEVTTVLDGKLVDFDGHMARLGRSLEALTMTLPVSEDELLDIHRQLVTENALREGMIYLQLSRGAPGDRDFHFPDPEETRPTLILFTQEKAIVDSALAARGAKVAFVPDLRWGRVDIKTVQLLYPSMAKMEAEGKGADDAWLVKDGLVTEGSSNNAWIVTPEGTLVTRQLSHDILPGITRATVLRLARERQMKVEERAFTTEEALAAKEAFITSASSFVTPVISIDGHPIGEGEPGPVAKAMREIYIDEARKTAI</sequence>
<evidence type="ECO:0000256" key="1">
    <source>
        <dbReference type="ARBA" id="ARBA00001933"/>
    </source>
</evidence>
<evidence type="ECO:0000256" key="12">
    <source>
        <dbReference type="ARBA" id="ARBA00048798"/>
    </source>
</evidence>
<dbReference type="CDD" id="cd01558">
    <property type="entry name" value="D-AAT_like"/>
    <property type="match status" value="1"/>
</dbReference>
<dbReference type="Pfam" id="PF01063">
    <property type="entry name" value="Aminotran_4"/>
    <property type="match status" value="1"/>
</dbReference>
<keyword evidence="9" id="KW-0663">Pyridoxal phosphate</keyword>
<dbReference type="Proteomes" id="UP000223606">
    <property type="component" value="Chromosome 1"/>
</dbReference>
<comment type="function">
    <text evidence="2">Acts on leucine, isoleucine and valine.</text>
</comment>
<dbReference type="FunFam" id="3.20.10.10:FF:000002">
    <property type="entry name" value="D-alanine aminotransferase"/>
    <property type="match status" value="1"/>
</dbReference>
<dbReference type="Gene3D" id="3.20.10.10">
    <property type="entry name" value="D-amino Acid Aminotransferase, subunit A, domain 2"/>
    <property type="match status" value="1"/>
</dbReference>
<gene>
    <name evidence="14" type="primary">dat_2</name>
    <name evidence="14" type="ORF">HDIA_4706</name>
</gene>
<evidence type="ECO:0000256" key="9">
    <source>
        <dbReference type="ARBA" id="ARBA00022898"/>
    </source>
</evidence>
<evidence type="ECO:0000256" key="10">
    <source>
        <dbReference type="ARBA" id="ARBA00023304"/>
    </source>
</evidence>
<dbReference type="AlphaFoldDB" id="A0A2C9DD69"/>
<keyword evidence="15" id="KW-1185">Reference proteome</keyword>
<evidence type="ECO:0000256" key="13">
    <source>
        <dbReference type="ARBA" id="ARBA00049229"/>
    </source>
</evidence>
<evidence type="ECO:0000256" key="3">
    <source>
        <dbReference type="ARBA" id="ARBA00004824"/>
    </source>
</evidence>
<dbReference type="InterPro" id="IPR050571">
    <property type="entry name" value="Class-IV_PLP-Dep_Aminotrnsfr"/>
</dbReference>
<keyword evidence="10" id="KW-0100">Branched-chain amino acid biosynthesis</keyword>
<keyword evidence="14" id="KW-0808">Transferase</keyword>
<dbReference type="InterPro" id="IPR036038">
    <property type="entry name" value="Aminotransferase-like"/>
</dbReference>
<proteinExistence type="inferred from homology"/>
<evidence type="ECO:0000256" key="11">
    <source>
        <dbReference type="ARBA" id="ARBA00048212"/>
    </source>
</evidence>
<comment type="similarity">
    <text evidence="6">Belongs to the class-IV pyridoxal-phosphate-dependent aminotransferase family.</text>
</comment>
<dbReference type="GO" id="GO:0052656">
    <property type="term" value="F:L-isoleucine-2-oxoglutarate transaminase activity"/>
    <property type="evidence" value="ECO:0007669"/>
    <property type="project" value="RHEA"/>
</dbReference>
<dbReference type="EMBL" id="LT960614">
    <property type="protein sequence ID" value="SON58247.1"/>
    <property type="molecule type" value="Genomic_DNA"/>
</dbReference>
<evidence type="ECO:0000313" key="15">
    <source>
        <dbReference type="Proteomes" id="UP000223606"/>
    </source>
</evidence>
<dbReference type="InterPro" id="IPR043131">
    <property type="entry name" value="BCAT-like_N"/>
</dbReference>
<organism evidence="14 15">
    <name type="scientific">Hartmannibacter diazotrophicus</name>
    <dbReference type="NCBI Taxonomy" id="1482074"/>
    <lineage>
        <taxon>Bacteria</taxon>
        <taxon>Pseudomonadati</taxon>
        <taxon>Pseudomonadota</taxon>
        <taxon>Alphaproteobacteria</taxon>
        <taxon>Hyphomicrobiales</taxon>
        <taxon>Pleomorphomonadaceae</taxon>
        <taxon>Hartmannibacter</taxon>
    </lineage>
</organism>
<evidence type="ECO:0000256" key="2">
    <source>
        <dbReference type="ARBA" id="ARBA00003109"/>
    </source>
</evidence>
<keyword evidence="14" id="KW-0032">Aminotransferase</keyword>
<dbReference type="GO" id="GO:0008652">
    <property type="term" value="P:amino acid biosynthetic process"/>
    <property type="evidence" value="ECO:0007669"/>
    <property type="project" value="UniProtKB-ARBA"/>
</dbReference>
<reference evidence="15" key="1">
    <citation type="submission" date="2017-09" db="EMBL/GenBank/DDBJ databases">
        <title>Genome sequence of Nannocystis excedens DSM 71.</title>
        <authorList>
            <person name="Blom J."/>
        </authorList>
    </citation>
    <scope>NUCLEOTIDE SEQUENCE [LARGE SCALE GENOMIC DNA]</scope>
    <source>
        <strain evidence="15">type strain: E19</strain>
    </source>
</reference>
<comment type="pathway">
    <text evidence="3">Amino-acid biosynthesis; L-isoleucine biosynthesis; L-isoleucine from 2-oxobutanoate: step 4/4.</text>
</comment>
<dbReference type="PANTHER" id="PTHR42743:SF11">
    <property type="entry name" value="AMINODEOXYCHORISMATE LYASE"/>
    <property type="match status" value="1"/>
</dbReference>
<dbReference type="EC" id="2.6.1.42" evidence="7"/>
<evidence type="ECO:0000313" key="14">
    <source>
        <dbReference type="EMBL" id="SON58247.1"/>
    </source>
</evidence>
<keyword evidence="10" id="KW-0028">Amino-acid biosynthesis</keyword>
<accession>A0A2C9DD69</accession>
<dbReference type="InterPro" id="IPR001544">
    <property type="entry name" value="Aminotrans_IV"/>
</dbReference>
<dbReference type="InterPro" id="IPR043132">
    <property type="entry name" value="BCAT-like_C"/>
</dbReference>
<comment type="pathway">
    <text evidence="4">Amino-acid biosynthesis; L-valine biosynthesis; L-valine from pyruvate: step 4/4.</text>
</comment>
<dbReference type="PANTHER" id="PTHR42743">
    <property type="entry name" value="AMINO-ACID AMINOTRANSFERASE"/>
    <property type="match status" value="1"/>
</dbReference>
<dbReference type="Gene3D" id="3.30.470.10">
    <property type="match status" value="1"/>
</dbReference>
<evidence type="ECO:0000256" key="8">
    <source>
        <dbReference type="ARBA" id="ARBA00014472"/>
    </source>
</evidence>
<comment type="catalytic activity">
    <reaction evidence="11">
        <text>L-valine + 2-oxoglutarate = 3-methyl-2-oxobutanoate + L-glutamate</text>
        <dbReference type="Rhea" id="RHEA:24813"/>
        <dbReference type="ChEBI" id="CHEBI:11851"/>
        <dbReference type="ChEBI" id="CHEBI:16810"/>
        <dbReference type="ChEBI" id="CHEBI:29985"/>
        <dbReference type="ChEBI" id="CHEBI:57762"/>
        <dbReference type="EC" id="2.6.1.42"/>
    </reaction>
</comment>
<dbReference type="OrthoDB" id="9805628at2"/>
<dbReference type="RefSeq" id="WP_099558466.1">
    <property type="nucleotide sequence ID" value="NZ_LT960614.1"/>
</dbReference>
<evidence type="ECO:0000256" key="4">
    <source>
        <dbReference type="ARBA" id="ARBA00004931"/>
    </source>
</evidence>
<comment type="catalytic activity">
    <reaction evidence="12">
        <text>L-isoleucine + 2-oxoglutarate = (S)-3-methyl-2-oxopentanoate + L-glutamate</text>
        <dbReference type="Rhea" id="RHEA:24801"/>
        <dbReference type="ChEBI" id="CHEBI:16810"/>
        <dbReference type="ChEBI" id="CHEBI:29985"/>
        <dbReference type="ChEBI" id="CHEBI:35146"/>
        <dbReference type="ChEBI" id="CHEBI:58045"/>
        <dbReference type="EC" id="2.6.1.42"/>
    </reaction>
</comment>
<dbReference type="GO" id="GO:0052655">
    <property type="term" value="F:L-valine-2-oxoglutarate transaminase activity"/>
    <property type="evidence" value="ECO:0007669"/>
    <property type="project" value="RHEA"/>
</dbReference>
<comment type="cofactor">
    <cofactor evidence="1">
        <name>pyridoxal 5'-phosphate</name>
        <dbReference type="ChEBI" id="CHEBI:597326"/>
    </cofactor>
</comment>
<evidence type="ECO:0000256" key="6">
    <source>
        <dbReference type="ARBA" id="ARBA00009320"/>
    </source>
</evidence>